<dbReference type="OrthoDB" id="9807829at2"/>
<dbReference type="CDD" id="cd02869">
    <property type="entry name" value="PseudoU_synth_RluA_like"/>
    <property type="match status" value="1"/>
</dbReference>
<accession>A0A418YB62</accession>
<gene>
    <name evidence="3" type="ORF">D1Z90_16680</name>
</gene>
<dbReference type="SUPFAM" id="SSF55120">
    <property type="entry name" value="Pseudouridine synthase"/>
    <property type="match status" value="1"/>
</dbReference>
<feature type="domain" description="Pseudouridine synthase RsuA/RluA-like" evidence="2">
    <location>
        <begin position="10"/>
        <end position="152"/>
    </location>
</feature>
<dbReference type="PROSITE" id="PS01129">
    <property type="entry name" value="PSI_RLU"/>
    <property type="match status" value="1"/>
</dbReference>
<comment type="similarity">
    <text evidence="1">Belongs to the pseudouridine synthase RluA family.</text>
</comment>
<dbReference type="AlphaFoldDB" id="A0A418YB62"/>
<dbReference type="GO" id="GO:0009982">
    <property type="term" value="F:pseudouridine synthase activity"/>
    <property type="evidence" value="ECO:0007669"/>
    <property type="project" value="InterPro"/>
</dbReference>
<evidence type="ECO:0000256" key="1">
    <source>
        <dbReference type="ARBA" id="ARBA00010876"/>
    </source>
</evidence>
<reference evidence="3 4" key="2">
    <citation type="submission" date="2019-01" db="EMBL/GenBank/DDBJ databases">
        <title>Motilimonas pumilus sp. nov., isolated from the gut of sea cucumber (Apostichopus japonicus).</title>
        <authorList>
            <person name="Wang F.-Q."/>
            <person name="Ren L.-H."/>
            <person name="Lin Y.-W."/>
            <person name="Sun G.-H."/>
            <person name="Du Z.-J."/>
            <person name="Zhao J.-X."/>
            <person name="Liu X.-J."/>
            <person name="Liu L.-J."/>
        </authorList>
    </citation>
    <scope>NUCLEOTIDE SEQUENCE [LARGE SCALE GENOMIC DNA]</scope>
    <source>
        <strain evidence="3 4">PLHSC7-2</strain>
    </source>
</reference>
<sequence>MFTLVADEPDYLVVNKHAGVNFHVEDGEAGLVASVSETFGYPLFSVHRLDKMTSGLLVLAKSSLAAAQFTALFSERQVGKIYLALSQKKTKKKQGLIKGDMAKSRRGSYKLLTSCQQPALTQFKSHSLLPGMRLFILKPATGKTHQLRVALKSLGAPILGDERYGGGDSDRGYLHAYELSFSWQGQIKHYSCLPTSGQFFQPGLLQQAIVALHEQSLLLLNWPSLNSPRN</sequence>
<dbReference type="PANTHER" id="PTHR21600:SF87">
    <property type="entry name" value="RNA PSEUDOURIDYLATE SYNTHASE DOMAIN-CONTAINING PROTEIN 1"/>
    <property type="match status" value="1"/>
</dbReference>
<evidence type="ECO:0000313" key="4">
    <source>
        <dbReference type="Proteomes" id="UP000283255"/>
    </source>
</evidence>
<dbReference type="Pfam" id="PF00849">
    <property type="entry name" value="PseudoU_synth_2"/>
    <property type="match status" value="1"/>
</dbReference>
<dbReference type="PANTHER" id="PTHR21600">
    <property type="entry name" value="MITOCHONDRIAL RNA PSEUDOURIDINE SYNTHASE"/>
    <property type="match status" value="1"/>
</dbReference>
<comment type="caution">
    <text evidence="3">The sequence shown here is derived from an EMBL/GenBank/DDBJ whole genome shotgun (WGS) entry which is preliminary data.</text>
</comment>
<protein>
    <submittedName>
        <fullName evidence="3">TIGR01621 family pseudouridine synthase</fullName>
    </submittedName>
</protein>
<dbReference type="GO" id="GO:0000455">
    <property type="term" value="P:enzyme-directed rRNA pseudouridine synthesis"/>
    <property type="evidence" value="ECO:0007669"/>
    <property type="project" value="TreeGrafter"/>
</dbReference>
<evidence type="ECO:0000313" key="3">
    <source>
        <dbReference type="EMBL" id="RJG40218.1"/>
    </source>
</evidence>
<dbReference type="Gene3D" id="3.30.2350.10">
    <property type="entry name" value="Pseudouridine synthase"/>
    <property type="match status" value="1"/>
</dbReference>
<dbReference type="Proteomes" id="UP000283255">
    <property type="component" value="Unassembled WGS sequence"/>
</dbReference>
<dbReference type="GO" id="GO:0003723">
    <property type="term" value="F:RNA binding"/>
    <property type="evidence" value="ECO:0007669"/>
    <property type="project" value="InterPro"/>
</dbReference>
<evidence type="ECO:0000259" key="2">
    <source>
        <dbReference type="Pfam" id="PF00849"/>
    </source>
</evidence>
<dbReference type="GO" id="GO:0140098">
    <property type="term" value="F:catalytic activity, acting on RNA"/>
    <property type="evidence" value="ECO:0007669"/>
    <property type="project" value="UniProtKB-ARBA"/>
</dbReference>
<name>A0A418YB62_9GAMM</name>
<dbReference type="InterPro" id="IPR006224">
    <property type="entry name" value="PsdUridine_synth_RluA-like_CS"/>
</dbReference>
<dbReference type="InterPro" id="IPR006508">
    <property type="entry name" value="PsdUridine_synth_RluA-like"/>
</dbReference>
<keyword evidence="4" id="KW-1185">Reference proteome</keyword>
<reference evidence="3 4" key="1">
    <citation type="submission" date="2018-09" db="EMBL/GenBank/DDBJ databases">
        <authorList>
            <person name="Wang F."/>
        </authorList>
    </citation>
    <scope>NUCLEOTIDE SEQUENCE [LARGE SCALE GENOMIC DNA]</scope>
    <source>
        <strain evidence="3 4">PLHSC7-2</strain>
    </source>
</reference>
<dbReference type="InterPro" id="IPR020103">
    <property type="entry name" value="PsdUridine_synth_cat_dom_sf"/>
</dbReference>
<proteinExistence type="inferred from homology"/>
<organism evidence="3 4">
    <name type="scientific">Motilimonas pumila</name>
    <dbReference type="NCBI Taxonomy" id="2303987"/>
    <lineage>
        <taxon>Bacteria</taxon>
        <taxon>Pseudomonadati</taxon>
        <taxon>Pseudomonadota</taxon>
        <taxon>Gammaproteobacteria</taxon>
        <taxon>Alteromonadales</taxon>
        <taxon>Alteromonadales genera incertae sedis</taxon>
        <taxon>Motilimonas</taxon>
    </lineage>
</organism>
<dbReference type="NCBIfam" id="TIGR01621">
    <property type="entry name" value="RluA-like"/>
    <property type="match status" value="1"/>
</dbReference>
<dbReference type="InterPro" id="IPR006145">
    <property type="entry name" value="PsdUridine_synth_RsuA/RluA"/>
</dbReference>
<dbReference type="EMBL" id="QZCH01000027">
    <property type="protein sequence ID" value="RJG40218.1"/>
    <property type="molecule type" value="Genomic_DNA"/>
</dbReference>
<dbReference type="InterPro" id="IPR050188">
    <property type="entry name" value="RluA_PseudoU_synthase"/>
</dbReference>